<feature type="region of interest" description="Disordered" evidence="1">
    <location>
        <begin position="91"/>
        <end position="112"/>
    </location>
</feature>
<feature type="compositionally biased region" description="Basic and acidic residues" evidence="1">
    <location>
        <begin position="100"/>
        <end position="110"/>
    </location>
</feature>
<feature type="region of interest" description="Disordered" evidence="1">
    <location>
        <begin position="15"/>
        <end position="36"/>
    </location>
</feature>
<protein>
    <submittedName>
        <fullName evidence="2">Uncharacterized protein</fullName>
    </submittedName>
</protein>
<accession>A0A420J2D2</accession>
<name>A0A420J2D2_9PEZI</name>
<dbReference type="AlphaFoldDB" id="A0A420J2D2"/>
<evidence type="ECO:0000313" key="2">
    <source>
        <dbReference type="EMBL" id="RKF80914.1"/>
    </source>
</evidence>
<comment type="caution">
    <text evidence="2">The sequence shown here is derived from an EMBL/GenBank/DDBJ whole genome shotgun (WGS) entry which is preliminary data.</text>
</comment>
<sequence length="151" mass="17641">YDHRCLDFSQVAQTDESAKDTNSYEQKNKKKKKTSEDKALILSRQNHEKWFRKVEFKSKSRGSFYVAYTTKANFVWIKREVGLSTIIKEEAESPSAMSSKRKENEKKDSVQELTSKFEGLGGTWNTEKLKMFEQDTAKFFSYISDLFSDDD</sequence>
<reference evidence="2 3" key="1">
    <citation type="journal article" date="2018" name="BMC Genomics">
        <title>Comparative genome analyses reveal sequence features reflecting distinct modes of host-adaptation between dicot and monocot powdery mildew.</title>
        <authorList>
            <person name="Wu Y."/>
            <person name="Ma X."/>
            <person name="Pan Z."/>
            <person name="Kale S.D."/>
            <person name="Song Y."/>
            <person name="King H."/>
            <person name="Zhang Q."/>
            <person name="Presley C."/>
            <person name="Deng X."/>
            <person name="Wei C.I."/>
            <person name="Xiao S."/>
        </authorList>
    </citation>
    <scope>NUCLEOTIDE SEQUENCE [LARGE SCALE GENOMIC DNA]</scope>
    <source>
        <strain evidence="2">UCSC1</strain>
    </source>
</reference>
<dbReference type="OrthoDB" id="3599353at2759"/>
<evidence type="ECO:0000256" key="1">
    <source>
        <dbReference type="SAM" id="MobiDB-lite"/>
    </source>
</evidence>
<evidence type="ECO:0000313" key="3">
    <source>
        <dbReference type="Proteomes" id="UP000285405"/>
    </source>
</evidence>
<dbReference type="EMBL" id="MCBR01003175">
    <property type="protein sequence ID" value="RKF80914.1"/>
    <property type="molecule type" value="Genomic_DNA"/>
</dbReference>
<dbReference type="Proteomes" id="UP000285405">
    <property type="component" value="Unassembled WGS sequence"/>
</dbReference>
<gene>
    <name evidence="2" type="ORF">GcC1_031024</name>
</gene>
<feature type="compositionally biased region" description="Polar residues" evidence="1">
    <location>
        <begin position="15"/>
        <end position="25"/>
    </location>
</feature>
<organism evidence="2 3">
    <name type="scientific">Golovinomyces cichoracearum</name>
    <dbReference type="NCBI Taxonomy" id="62708"/>
    <lineage>
        <taxon>Eukaryota</taxon>
        <taxon>Fungi</taxon>
        <taxon>Dikarya</taxon>
        <taxon>Ascomycota</taxon>
        <taxon>Pezizomycotina</taxon>
        <taxon>Leotiomycetes</taxon>
        <taxon>Erysiphales</taxon>
        <taxon>Erysiphaceae</taxon>
        <taxon>Golovinomyces</taxon>
    </lineage>
</organism>
<feature type="non-terminal residue" evidence="2">
    <location>
        <position position="1"/>
    </location>
</feature>
<proteinExistence type="predicted"/>